<protein>
    <submittedName>
        <fullName evidence="1">Uncharacterized protein</fullName>
    </submittedName>
</protein>
<reference evidence="1 2" key="1">
    <citation type="submission" date="2016-08" db="EMBL/GenBank/DDBJ databases">
        <title>A novel genetic cassette of butanologenic Thermoanaerobacterium thermosaccharolyticum that directly convert cellulose to butanol.</title>
        <authorList>
            <person name="Li T."/>
            <person name="He J."/>
        </authorList>
    </citation>
    <scope>NUCLEOTIDE SEQUENCE [LARGE SCALE GENOMIC DNA]</scope>
    <source>
        <strain evidence="1 2">TG57</strain>
    </source>
</reference>
<accession>A0A223HWK1</accession>
<dbReference type="RefSeq" id="WP_094396803.1">
    <property type="nucleotide sequence ID" value="NZ_CP016893.1"/>
</dbReference>
<gene>
    <name evidence="1" type="ORF">Thert_00474</name>
</gene>
<proteinExistence type="predicted"/>
<dbReference type="AlphaFoldDB" id="A0A223HWK1"/>
<sequence>MKRLFIALLILTIFLSGCESGTIKSNNMSSNYKDLKPIEYYTVYSNFLTYTDMSKFPKEGVYVFKHDKDWNEFKKEHFEDVAFLSNNQFPNISLDTTDKNLICVVIYPPKPTYAPQFYIKNIELNYKYLYIYTDTTGIVKQTSGIDENTIYVILVTIKKGIITNNIISRLE</sequence>
<organism evidence="1 2">
    <name type="scientific">Thermoanaerobacterium thermosaccharolyticum</name>
    <name type="common">Clostridium thermosaccharolyticum</name>
    <dbReference type="NCBI Taxonomy" id="1517"/>
    <lineage>
        <taxon>Bacteria</taxon>
        <taxon>Bacillati</taxon>
        <taxon>Bacillota</taxon>
        <taxon>Clostridia</taxon>
        <taxon>Thermoanaerobacterales</taxon>
        <taxon>Thermoanaerobacteraceae</taxon>
        <taxon>Thermoanaerobacterium</taxon>
    </lineage>
</organism>
<dbReference type="Proteomes" id="UP000214975">
    <property type="component" value="Chromosome"/>
</dbReference>
<dbReference type="EMBL" id="CP016893">
    <property type="protein sequence ID" value="AST56675.1"/>
    <property type="molecule type" value="Genomic_DNA"/>
</dbReference>
<name>A0A223HWK1_THETR</name>
<evidence type="ECO:0000313" key="2">
    <source>
        <dbReference type="Proteomes" id="UP000214975"/>
    </source>
</evidence>
<evidence type="ECO:0000313" key="1">
    <source>
        <dbReference type="EMBL" id="AST56675.1"/>
    </source>
</evidence>
<dbReference type="PROSITE" id="PS51257">
    <property type="entry name" value="PROKAR_LIPOPROTEIN"/>
    <property type="match status" value="1"/>
</dbReference>